<dbReference type="AlphaFoldDB" id="H5SCM3"/>
<protein>
    <submittedName>
        <fullName evidence="1">Uncharacterized protein</fullName>
    </submittedName>
</protein>
<sequence>MDALRSLSDADLKDVGAYLDGLGPRFERVMRYLNLTHPADVIRLLLITADKAIAAREGEHYARKMGVN</sequence>
<evidence type="ECO:0000313" key="1">
    <source>
        <dbReference type="EMBL" id="BAL53909.1"/>
    </source>
</evidence>
<organism evidence="1">
    <name type="scientific">uncultured prokaryote</name>
    <dbReference type="NCBI Taxonomy" id="198431"/>
    <lineage>
        <taxon>unclassified sequences</taxon>
        <taxon>environmental samples</taxon>
    </lineage>
</organism>
<accession>H5SCM3</accession>
<reference evidence="1" key="1">
    <citation type="journal article" date="2005" name="Environ. Microbiol.">
        <title>Genetic and functional properties of uncultivated thermophilic crenarchaeotes from a subsurface gold mine as revealed by analysis of genome fragments.</title>
        <authorList>
            <person name="Nunoura T."/>
            <person name="Hirayama H."/>
            <person name="Takami H."/>
            <person name="Oida H."/>
            <person name="Nishi S."/>
            <person name="Shimamura S."/>
            <person name="Suzuki Y."/>
            <person name="Inagaki F."/>
            <person name="Takai K."/>
            <person name="Nealson K.H."/>
            <person name="Horikoshi K."/>
        </authorList>
    </citation>
    <scope>NUCLEOTIDE SEQUENCE</scope>
</reference>
<proteinExistence type="predicted"/>
<dbReference type="EMBL" id="AP011671">
    <property type="protein sequence ID" value="BAL53909.1"/>
    <property type="molecule type" value="Genomic_DNA"/>
</dbReference>
<reference evidence="1" key="2">
    <citation type="journal article" date="2012" name="PLoS ONE">
        <title>A Deeply Branching Thermophilic Bacterium with an Ancient Acetyl-CoA Pathway Dominates a Subsurface Ecosystem.</title>
        <authorList>
            <person name="Takami H."/>
            <person name="Noguchi H."/>
            <person name="Takaki Y."/>
            <person name="Uchiyama I."/>
            <person name="Toyoda A."/>
            <person name="Nishi S."/>
            <person name="Chee G.-J."/>
            <person name="Arai W."/>
            <person name="Nunoura T."/>
            <person name="Itoh T."/>
            <person name="Hattori M."/>
            <person name="Takai K."/>
        </authorList>
    </citation>
    <scope>NUCLEOTIDE SEQUENCE</scope>
</reference>
<gene>
    <name evidence="1" type="ORF">HGMM_F11C09C17</name>
</gene>
<name>H5SCM3_9ZZZZ</name>